<organism evidence="4 5">
    <name type="scientific">Saprolegnia diclina (strain VS20)</name>
    <dbReference type="NCBI Taxonomy" id="1156394"/>
    <lineage>
        <taxon>Eukaryota</taxon>
        <taxon>Sar</taxon>
        <taxon>Stramenopiles</taxon>
        <taxon>Oomycota</taxon>
        <taxon>Saprolegniomycetes</taxon>
        <taxon>Saprolegniales</taxon>
        <taxon>Saprolegniaceae</taxon>
        <taxon>Saprolegnia</taxon>
    </lineage>
</organism>
<comment type="similarity">
    <text evidence="1">Belongs to the nuclear import and ribosome assembly adapter family.</text>
</comment>
<dbReference type="eggNOG" id="ENOG502QWR9">
    <property type="taxonomic scope" value="Eukaryota"/>
</dbReference>
<feature type="region of interest" description="Disordered" evidence="2">
    <location>
        <begin position="1"/>
        <end position="24"/>
    </location>
</feature>
<sequence length="641" mass="69031">MGKVKKRRNNGHKSVVPPTGGPSQAELEDAAMEGGIRQVPEFLAGLTSLQGSVREATCVALASYFGGDDQMSPEKAKLLQKMLNGGLMKKLLPRMVDHSKLVRLHSIGALRNISIAGGLDGCEYMTSQDVITPCIKLVGEYTTDKHLNAIVNKDVHAFQILEQIFSLLANLAESCSLALAQITQQRNLVLPALIKCLPVKAAPSMQMEASKLMLVLSDNNPEWNDLINANVSYQQTLLQLLQSPEHNMSLRLTTIGAVINLPGALENAAGIALLLPVLSSAVAYDAVGVVSQAQLASESVPIAAEAMGNAEIISETEDDADRAALEAANKAQHTIKTWKENVHVLTLGLEIISNMLALDDGEDDEEWGSDDEEGMEEAAQSLAGQDPLSSANQSVASQAFASEKMLARMYAMLQALVVIPPTLHADIADDFGVIRERACSCFANLVLAASRAELEATFSLTQVFTNLMTMYTHVVSLASERDVAAAIMMAVGAVVTRSVDDKITLECANEPLGLVVGCAQNATASIDARTGAIRVLGTLGKKPHSAAENQVLGQCLGALLSDTDLQVVCEVLNALFDIYSEEQYDEVFFRLNFLSSLEHVSAGMKAKIKAEAKTLDRDLVSHAKETRLNLLRFIKYKKQHR</sequence>
<reference evidence="4 5" key="1">
    <citation type="submission" date="2012-04" db="EMBL/GenBank/DDBJ databases">
        <title>The Genome Sequence of Saprolegnia declina VS20.</title>
        <authorList>
            <consortium name="The Broad Institute Genome Sequencing Platform"/>
            <person name="Russ C."/>
            <person name="Nusbaum C."/>
            <person name="Tyler B."/>
            <person name="van West P."/>
            <person name="Dieguez-Uribeondo J."/>
            <person name="de Bruijn I."/>
            <person name="Tripathy S."/>
            <person name="Jiang R."/>
            <person name="Young S.K."/>
            <person name="Zeng Q."/>
            <person name="Gargeya S."/>
            <person name="Fitzgerald M."/>
            <person name="Haas B."/>
            <person name="Abouelleil A."/>
            <person name="Alvarado L."/>
            <person name="Arachchi H.M."/>
            <person name="Berlin A."/>
            <person name="Chapman S.B."/>
            <person name="Goldberg J."/>
            <person name="Griggs A."/>
            <person name="Gujja S."/>
            <person name="Hansen M."/>
            <person name="Howarth C."/>
            <person name="Imamovic A."/>
            <person name="Larimer J."/>
            <person name="McCowen C."/>
            <person name="Montmayeur A."/>
            <person name="Murphy C."/>
            <person name="Neiman D."/>
            <person name="Pearson M."/>
            <person name="Priest M."/>
            <person name="Roberts A."/>
            <person name="Saif S."/>
            <person name="Shea T."/>
            <person name="Sisk P."/>
            <person name="Sykes S."/>
            <person name="Wortman J."/>
            <person name="Nusbaum C."/>
            <person name="Birren B."/>
        </authorList>
    </citation>
    <scope>NUCLEOTIDE SEQUENCE [LARGE SCALE GENOMIC DNA]</scope>
    <source>
        <strain evidence="4 5">VS20</strain>
    </source>
</reference>
<feature type="compositionally biased region" description="Acidic residues" evidence="2">
    <location>
        <begin position="360"/>
        <end position="376"/>
    </location>
</feature>
<evidence type="ECO:0000256" key="1">
    <source>
        <dbReference type="ARBA" id="ARBA00049983"/>
    </source>
</evidence>
<dbReference type="OMA" id="ENELHAD"/>
<dbReference type="InterPro" id="IPR057990">
    <property type="entry name" value="TPR_SYO1"/>
</dbReference>
<evidence type="ECO:0000259" key="3">
    <source>
        <dbReference type="Pfam" id="PF25567"/>
    </source>
</evidence>
<dbReference type="GO" id="GO:0051082">
    <property type="term" value="F:unfolded protein binding"/>
    <property type="evidence" value="ECO:0007669"/>
    <property type="project" value="TreeGrafter"/>
</dbReference>
<dbReference type="Gene3D" id="1.25.10.10">
    <property type="entry name" value="Leucine-rich Repeat Variant"/>
    <property type="match status" value="1"/>
</dbReference>
<dbReference type="SUPFAM" id="SSF48371">
    <property type="entry name" value="ARM repeat"/>
    <property type="match status" value="1"/>
</dbReference>
<dbReference type="OrthoDB" id="288703at2759"/>
<dbReference type="InterPro" id="IPR016024">
    <property type="entry name" value="ARM-type_fold"/>
</dbReference>
<dbReference type="PANTHER" id="PTHR13347:SF1">
    <property type="entry name" value="HEAT REPEAT-CONTAINING PROTEIN 3"/>
    <property type="match status" value="1"/>
</dbReference>
<feature type="domain" description="SYO1-like TPR repeats" evidence="3">
    <location>
        <begin position="423"/>
        <end position="640"/>
    </location>
</feature>
<evidence type="ECO:0000313" key="5">
    <source>
        <dbReference type="Proteomes" id="UP000030762"/>
    </source>
</evidence>
<dbReference type="VEuPathDB" id="FungiDB:SDRG_06035"/>
<proteinExistence type="inferred from homology"/>
<dbReference type="GeneID" id="19946762"/>
<dbReference type="AlphaFoldDB" id="T0QPC7"/>
<dbReference type="GO" id="GO:0042273">
    <property type="term" value="P:ribosomal large subunit biogenesis"/>
    <property type="evidence" value="ECO:0007669"/>
    <property type="project" value="TreeGrafter"/>
</dbReference>
<protein>
    <recommendedName>
        <fullName evidence="3">SYO1-like TPR repeats domain-containing protein</fullName>
    </recommendedName>
</protein>
<dbReference type="PANTHER" id="PTHR13347">
    <property type="entry name" value="HEAT REPEAT-CONTAINING PROTEIN 3"/>
    <property type="match status" value="1"/>
</dbReference>
<dbReference type="Proteomes" id="UP000030762">
    <property type="component" value="Unassembled WGS sequence"/>
</dbReference>
<evidence type="ECO:0000313" key="4">
    <source>
        <dbReference type="EMBL" id="EQC36591.1"/>
    </source>
</evidence>
<dbReference type="STRING" id="1156394.T0QPC7"/>
<dbReference type="RefSeq" id="XP_008610012.1">
    <property type="nucleotide sequence ID" value="XM_008611790.1"/>
</dbReference>
<name>T0QPC7_SAPDV</name>
<feature type="region of interest" description="Disordered" evidence="2">
    <location>
        <begin position="360"/>
        <end position="388"/>
    </location>
</feature>
<evidence type="ECO:0000256" key="2">
    <source>
        <dbReference type="SAM" id="MobiDB-lite"/>
    </source>
</evidence>
<dbReference type="InParanoid" id="T0QPC7"/>
<dbReference type="Pfam" id="PF25567">
    <property type="entry name" value="TPR_SYO1"/>
    <property type="match status" value="1"/>
</dbReference>
<dbReference type="GO" id="GO:0006606">
    <property type="term" value="P:protein import into nucleus"/>
    <property type="evidence" value="ECO:0007669"/>
    <property type="project" value="TreeGrafter"/>
</dbReference>
<feature type="compositionally biased region" description="Basic residues" evidence="2">
    <location>
        <begin position="1"/>
        <end position="11"/>
    </location>
</feature>
<dbReference type="InterPro" id="IPR052616">
    <property type="entry name" value="SYO1-like"/>
</dbReference>
<keyword evidence="5" id="KW-1185">Reference proteome</keyword>
<accession>T0QPC7</accession>
<gene>
    <name evidence="4" type="ORF">SDRG_06035</name>
</gene>
<dbReference type="EMBL" id="JH767147">
    <property type="protein sequence ID" value="EQC36591.1"/>
    <property type="molecule type" value="Genomic_DNA"/>
</dbReference>
<dbReference type="InterPro" id="IPR011989">
    <property type="entry name" value="ARM-like"/>
</dbReference>